<feature type="region of interest" description="Disordered" evidence="2">
    <location>
        <begin position="149"/>
        <end position="198"/>
    </location>
</feature>
<dbReference type="PROSITE" id="PS50158">
    <property type="entry name" value="ZF_CCHC"/>
    <property type="match status" value="1"/>
</dbReference>
<feature type="region of interest" description="Disordered" evidence="2">
    <location>
        <begin position="1"/>
        <end position="29"/>
    </location>
</feature>
<evidence type="ECO:0000256" key="1">
    <source>
        <dbReference type="PROSITE-ProRule" id="PRU00047"/>
    </source>
</evidence>
<comment type="caution">
    <text evidence="4">The sequence shown here is derived from an EMBL/GenBank/DDBJ whole genome shotgun (WGS) entry which is preliminary data.</text>
</comment>
<dbReference type="Gene3D" id="3.30.70.270">
    <property type="match status" value="1"/>
</dbReference>
<dbReference type="FunFam" id="3.30.70.270:FF:000003">
    <property type="entry name" value="Transposon Ty3-G Gag-Pol polyprotein"/>
    <property type="match status" value="1"/>
</dbReference>
<feature type="region of interest" description="Disordered" evidence="2">
    <location>
        <begin position="236"/>
        <end position="282"/>
    </location>
</feature>
<protein>
    <submittedName>
        <fullName evidence="4">DNA/RNA polymerases superfamily protein</fullName>
    </submittedName>
</protein>
<feature type="domain" description="CCHC-type" evidence="3">
    <location>
        <begin position="219"/>
        <end position="234"/>
    </location>
</feature>
<dbReference type="Pfam" id="PF08284">
    <property type="entry name" value="RVP_2"/>
    <property type="match status" value="1"/>
</dbReference>
<dbReference type="GO" id="GO:0008270">
    <property type="term" value="F:zinc ion binding"/>
    <property type="evidence" value="ECO:0007669"/>
    <property type="project" value="UniProtKB-KW"/>
</dbReference>
<dbReference type="Gene3D" id="4.10.60.10">
    <property type="entry name" value="Zinc finger, CCHC-type"/>
    <property type="match status" value="1"/>
</dbReference>
<keyword evidence="5" id="KW-1185">Reference proteome</keyword>
<evidence type="ECO:0000313" key="4">
    <source>
        <dbReference type="EMBL" id="KAA3484671.1"/>
    </source>
</evidence>
<dbReference type="InterPro" id="IPR032567">
    <property type="entry name" value="RTL1-rel"/>
</dbReference>
<dbReference type="SUPFAM" id="SSF53098">
    <property type="entry name" value="Ribonuclease H-like"/>
    <property type="match status" value="1"/>
</dbReference>
<dbReference type="InterPro" id="IPR036397">
    <property type="entry name" value="RNaseH_sf"/>
</dbReference>
<dbReference type="InterPro" id="IPR043128">
    <property type="entry name" value="Rev_trsase/Diguanyl_cyclase"/>
</dbReference>
<dbReference type="InterPro" id="IPR036875">
    <property type="entry name" value="Znf_CCHC_sf"/>
</dbReference>
<dbReference type="GO" id="GO:0003676">
    <property type="term" value="F:nucleic acid binding"/>
    <property type="evidence" value="ECO:0007669"/>
    <property type="project" value="InterPro"/>
</dbReference>
<feature type="compositionally biased region" description="Polar residues" evidence="2">
    <location>
        <begin position="255"/>
        <end position="266"/>
    </location>
</feature>
<dbReference type="AlphaFoldDB" id="A0A5B6WRY7"/>
<dbReference type="Pfam" id="PF00078">
    <property type="entry name" value="RVT_1"/>
    <property type="match status" value="1"/>
</dbReference>
<dbReference type="InterPro" id="IPR056924">
    <property type="entry name" value="SH3_Tf2-1"/>
</dbReference>
<dbReference type="SMART" id="SM00343">
    <property type="entry name" value="ZnF_C2HC"/>
    <property type="match status" value="1"/>
</dbReference>
<evidence type="ECO:0000313" key="5">
    <source>
        <dbReference type="Proteomes" id="UP000325315"/>
    </source>
</evidence>
<dbReference type="Gene3D" id="3.30.420.10">
    <property type="entry name" value="Ribonuclease H-like superfamily/Ribonuclease H"/>
    <property type="match status" value="1"/>
</dbReference>
<proteinExistence type="predicted"/>
<organism evidence="4 5">
    <name type="scientific">Gossypium australe</name>
    <dbReference type="NCBI Taxonomy" id="47621"/>
    <lineage>
        <taxon>Eukaryota</taxon>
        <taxon>Viridiplantae</taxon>
        <taxon>Streptophyta</taxon>
        <taxon>Embryophyta</taxon>
        <taxon>Tracheophyta</taxon>
        <taxon>Spermatophyta</taxon>
        <taxon>Magnoliopsida</taxon>
        <taxon>eudicotyledons</taxon>
        <taxon>Gunneridae</taxon>
        <taxon>Pentapetalae</taxon>
        <taxon>rosids</taxon>
        <taxon>malvids</taxon>
        <taxon>Malvales</taxon>
        <taxon>Malvaceae</taxon>
        <taxon>Malvoideae</taxon>
        <taxon>Gossypium</taxon>
    </lineage>
</organism>
<sequence length="984" mass="112501">MDSDKATADDVKSNAPAPSQWTVPTENENRLATVSQGGGEEAREAFLHMMNAWYTEFVRTNPNAQPLPPPPIPQPTPVAPQVVEWWNTFVSVVSREKINWEFFQEEFRKKYIRQRFIDQNRKEFLELKKELKEFVVLVDRACKAEELDNEKRKAEIESRDSKKRQLGKSFQSSSKKSRDFTTRSATSTGFSSRTRPSRLECPQCGRHYPGECRANERSCFKCGSLDHFIRDCPEMGEKEKSQSARSGGTARGRSQRNLRSGTNSKNTPREQTARSEGREPVRTYAIRAHKELSSLNVITGTFSLYDNHAVALTDPGSTHSYICMKLVSSMNMPIESTEFVIKVSNPLGKCVLVDKVCKDCPLMIKGHYFPTNLMLFPFDKFDVILGMDWLTAHDVIVNCGKKYIDLKCENGDTFRVESDEKYSSPVVISFMSAQKHIRKGNEAYLAFVMNSKEPELRINSLPILCEYPEVFPEELPRLPPIREIELGIVLAPGTAPISIALYRMAPVDYSPYGAPVLFVKKKDGSMRLCIDYWQLNKVTVKNKYPLPRIDDLFDQLQGANVFSKIDLRFGYFQLRLKKQMCRKLHFGQVFIDDILIYSRDEKEHAEHLRTVLQSFEKLKALLTKAPVLVQPEPGTEFVANVVTDALSRKSLFVLRAMNTPMPLSDDGSILVELGARPVFLQEICEAQKSDNDLQAKRIQCESGQVKAEHQVHSGLLQPIMVPEWKWDRIAMDFVTGLPLSPKKKDVVWVVVDRLTNSSHFIPVSIDYRLDKLAELYVSKIVRLHGVPLSIISDRGSQEKYLPLIHGVDLVREIEDKGKVIRDCLKATLDRQKSYSDLKRKEIEFQVGDKVFLKVSPWKKVLTFGRKGKLSSRFIGPYEITERIGLVEIQLDMTYGKELVKILAREVKQLRNKIIALVKALRQRHGVEQGTWEPKEAMRNQYPNLFTVEIVKRLDECDDEKSEFIIIDQEECGINLDRGNNKVVD</sequence>
<keyword evidence="1" id="KW-0862">Zinc</keyword>
<name>A0A5B6WRY7_9ROSI</name>
<dbReference type="Gene3D" id="2.40.70.10">
    <property type="entry name" value="Acid Proteases"/>
    <property type="match status" value="1"/>
</dbReference>
<dbReference type="Pfam" id="PF24626">
    <property type="entry name" value="SH3_Tf2-1"/>
    <property type="match status" value="1"/>
</dbReference>
<feature type="compositionally biased region" description="Basic and acidic residues" evidence="2">
    <location>
        <begin position="149"/>
        <end position="160"/>
    </location>
</feature>
<dbReference type="EMBL" id="SMMG02000002">
    <property type="protein sequence ID" value="KAA3484671.1"/>
    <property type="molecule type" value="Genomic_DNA"/>
</dbReference>
<evidence type="ECO:0000259" key="3">
    <source>
        <dbReference type="PROSITE" id="PS50158"/>
    </source>
</evidence>
<dbReference type="Proteomes" id="UP000325315">
    <property type="component" value="Unassembled WGS sequence"/>
</dbReference>
<feature type="compositionally biased region" description="Polar residues" evidence="2">
    <location>
        <begin position="16"/>
        <end position="29"/>
    </location>
</feature>
<dbReference type="PANTHER" id="PTHR15503:SF45">
    <property type="entry name" value="RNA-DIRECTED DNA POLYMERASE HOMOLOG"/>
    <property type="match status" value="1"/>
</dbReference>
<evidence type="ECO:0000256" key="2">
    <source>
        <dbReference type="SAM" id="MobiDB-lite"/>
    </source>
</evidence>
<dbReference type="CDD" id="cd00303">
    <property type="entry name" value="retropepsin_like"/>
    <property type="match status" value="1"/>
</dbReference>
<dbReference type="InterPro" id="IPR001878">
    <property type="entry name" value="Znf_CCHC"/>
</dbReference>
<reference evidence="5" key="1">
    <citation type="journal article" date="2019" name="Plant Biotechnol. J.">
        <title>Genome sequencing of the Australian wild diploid species Gossypium australe highlights disease resistance and delayed gland morphogenesis.</title>
        <authorList>
            <person name="Cai Y."/>
            <person name="Cai X."/>
            <person name="Wang Q."/>
            <person name="Wang P."/>
            <person name="Zhang Y."/>
            <person name="Cai C."/>
            <person name="Xu Y."/>
            <person name="Wang K."/>
            <person name="Zhou Z."/>
            <person name="Wang C."/>
            <person name="Geng S."/>
            <person name="Li B."/>
            <person name="Dong Q."/>
            <person name="Hou Y."/>
            <person name="Wang H."/>
            <person name="Ai P."/>
            <person name="Liu Z."/>
            <person name="Yi F."/>
            <person name="Sun M."/>
            <person name="An G."/>
            <person name="Cheng J."/>
            <person name="Zhang Y."/>
            <person name="Shi Q."/>
            <person name="Xie Y."/>
            <person name="Shi X."/>
            <person name="Chang Y."/>
            <person name="Huang F."/>
            <person name="Chen Y."/>
            <person name="Hong S."/>
            <person name="Mi L."/>
            <person name="Sun Q."/>
            <person name="Zhang L."/>
            <person name="Zhou B."/>
            <person name="Peng R."/>
            <person name="Zhang X."/>
            <person name="Liu F."/>
        </authorList>
    </citation>
    <scope>NUCLEOTIDE SEQUENCE [LARGE SCALE GENOMIC DNA]</scope>
    <source>
        <strain evidence="5">cv. PA1801</strain>
    </source>
</reference>
<dbReference type="InterPro" id="IPR000477">
    <property type="entry name" value="RT_dom"/>
</dbReference>
<dbReference type="CDD" id="cd01647">
    <property type="entry name" value="RT_LTR"/>
    <property type="match status" value="1"/>
</dbReference>
<feature type="compositionally biased region" description="Polar residues" evidence="2">
    <location>
        <begin position="182"/>
        <end position="194"/>
    </location>
</feature>
<dbReference type="Pfam" id="PF00098">
    <property type="entry name" value="zf-CCHC"/>
    <property type="match status" value="1"/>
</dbReference>
<keyword evidence="1" id="KW-0479">Metal-binding</keyword>
<dbReference type="SUPFAM" id="SSF57756">
    <property type="entry name" value="Retrovirus zinc finger-like domains"/>
    <property type="match status" value="1"/>
</dbReference>
<accession>A0A5B6WRY7</accession>
<dbReference type="InterPro" id="IPR012337">
    <property type="entry name" value="RNaseH-like_sf"/>
</dbReference>
<feature type="compositionally biased region" description="Basic and acidic residues" evidence="2">
    <location>
        <begin position="267"/>
        <end position="281"/>
    </location>
</feature>
<dbReference type="PANTHER" id="PTHR15503">
    <property type="entry name" value="LDOC1 RELATED"/>
    <property type="match status" value="1"/>
</dbReference>
<dbReference type="InterPro" id="IPR043502">
    <property type="entry name" value="DNA/RNA_pol_sf"/>
</dbReference>
<keyword evidence="1" id="KW-0863">Zinc-finger</keyword>
<dbReference type="OrthoDB" id="851428at2759"/>
<feature type="compositionally biased region" description="Basic and acidic residues" evidence="2">
    <location>
        <begin position="1"/>
        <end position="12"/>
    </location>
</feature>
<dbReference type="InterPro" id="IPR021109">
    <property type="entry name" value="Peptidase_aspartic_dom_sf"/>
</dbReference>
<dbReference type="SUPFAM" id="SSF56672">
    <property type="entry name" value="DNA/RNA polymerases"/>
    <property type="match status" value="1"/>
</dbReference>
<gene>
    <name evidence="4" type="ORF">EPI10_006743</name>
</gene>
<dbReference type="SUPFAM" id="SSF50630">
    <property type="entry name" value="Acid proteases"/>
    <property type="match status" value="1"/>
</dbReference>